<evidence type="ECO:0000256" key="6">
    <source>
        <dbReference type="ARBA" id="ARBA00023049"/>
    </source>
</evidence>
<dbReference type="Pfam" id="PF02868">
    <property type="entry name" value="Peptidase_M4_C"/>
    <property type="match status" value="1"/>
</dbReference>
<dbReference type="GO" id="GO:0004222">
    <property type="term" value="F:metalloendopeptidase activity"/>
    <property type="evidence" value="ECO:0007669"/>
    <property type="project" value="UniProtKB-UniRule"/>
</dbReference>
<dbReference type="Gene3D" id="3.10.170.10">
    <property type="match status" value="1"/>
</dbReference>
<dbReference type="InterPro" id="IPR013856">
    <property type="entry name" value="Peptidase_M4_domain"/>
</dbReference>
<dbReference type="Proteomes" id="UP000245802">
    <property type="component" value="Chromosome"/>
</dbReference>
<feature type="active site" evidence="7">
    <location>
        <position position="168"/>
    </location>
</feature>
<protein>
    <recommendedName>
        <fullName evidence="8">Neutral metalloproteinase</fullName>
        <ecNumber evidence="8">3.4.24.-</ecNumber>
    </recommendedName>
</protein>
<evidence type="ECO:0000256" key="2">
    <source>
        <dbReference type="ARBA" id="ARBA00022670"/>
    </source>
</evidence>
<dbReference type="PRINTS" id="PR00730">
    <property type="entry name" value="THERMOLYSIN"/>
</dbReference>
<evidence type="ECO:0000256" key="3">
    <source>
        <dbReference type="ARBA" id="ARBA00022723"/>
    </source>
</evidence>
<dbReference type="InterPro" id="IPR052759">
    <property type="entry name" value="Metalloprotease_M4"/>
</dbReference>
<sequence length="399" mass="42596">MFCECRRCLNCITPPHILEKLLESKDKDIRQAALSTLLTTARLRGERAIRGAVAFAAAGPGGGRRTIFDCRNGSFLPNAVLARTEDGAPAADESVNRAFDGLGTTRDFYREVLERDSIDGHGMRLDGYVHRGVQYNNAFWDGREMVFGDGDGVVFTDFTSSLDVIAHELTHGVTEFTAGLEYHFQSGALNESISDVFGSLVKQWSLGQSADAADWLIGAEVFTPGIGADALRSLKAPGTAYDNSLLGRDPQPDHMSKFEVRPDTEAGDWGGVHINSGIPNKAFYLTAVGIGGNAWEAPGHIWYEALRASGADTQFQEFADTTYAKAGELYGTDSAEQRAVSAAWREVGIRISGAASGGSRGRGGAASGDTLADLTKQVAALAGQVKALVKDVGALKTKR</sequence>
<proteinExistence type="inferred from homology"/>
<dbReference type="SUPFAM" id="SSF55486">
    <property type="entry name" value="Metalloproteases ('zincins'), catalytic domain"/>
    <property type="match status" value="1"/>
</dbReference>
<dbReference type="RefSeq" id="WP_010034883.1">
    <property type="nucleotide sequence ID" value="NZ_CP025958.1"/>
</dbReference>
<dbReference type="GO" id="GO:0005576">
    <property type="term" value="C:extracellular region"/>
    <property type="evidence" value="ECO:0007669"/>
    <property type="project" value="UniProtKB-SubCell"/>
</dbReference>
<dbReference type="EC" id="3.4.24.-" evidence="8"/>
<evidence type="ECO:0000313" key="11">
    <source>
        <dbReference type="EMBL" id="AWM36728.1"/>
    </source>
</evidence>
<keyword evidence="4 8" id="KW-0378">Hydrolase</keyword>
<dbReference type="InterPro" id="IPR027268">
    <property type="entry name" value="Peptidase_M4/M1_CTD_sf"/>
</dbReference>
<reference evidence="11 12" key="1">
    <citation type="submission" date="2018-01" db="EMBL/GenBank/DDBJ databases">
        <title>G. obscuriglobus.</title>
        <authorList>
            <person name="Franke J."/>
            <person name="Blomberg W."/>
            <person name="Selmecki A."/>
        </authorList>
    </citation>
    <scope>NUCLEOTIDE SEQUENCE [LARGE SCALE GENOMIC DNA]</scope>
    <source>
        <strain evidence="11 12">DSM 5831</strain>
    </source>
</reference>
<dbReference type="CDD" id="cd09597">
    <property type="entry name" value="M4_TLP"/>
    <property type="match status" value="1"/>
</dbReference>
<keyword evidence="6 8" id="KW-0482">Metalloprotease</keyword>
<dbReference type="PANTHER" id="PTHR43579">
    <property type="match status" value="1"/>
</dbReference>
<comment type="cofactor">
    <cofactor evidence="8">
        <name>Zn(2+)</name>
        <dbReference type="ChEBI" id="CHEBI:29105"/>
    </cofactor>
</comment>
<name>A0A2Z3GTY4_9BACT</name>
<feature type="domain" description="Peptidase M4" evidence="9">
    <location>
        <begin position="101"/>
        <end position="175"/>
    </location>
</feature>
<organism evidence="11 12">
    <name type="scientific">Gemmata obscuriglobus</name>
    <dbReference type="NCBI Taxonomy" id="114"/>
    <lineage>
        <taxon>Bacteria</taxon>
        <taxon>Pseudomonadati</taxon>
        <taxon>Planctomycetota</taxon>
        <taxon>Planctomycetia</taxon>
        <taxon>Gemmatales</taxon>
        <taxon>Gemmataceae</taxon>
        <taxon>Gemmata</taxon>
    </lineage>
</organism>
<comment type="function">
    <text evidence="8">Extracellular zinc metalloprotease.</text>
</comment>
<dbReference type="Pfam" id="PF01447">
    <property type="entry name" value="Peptidase_M4"/>
    <property type="match status" value="1"/>
</dbReference>
<evidence type="ECO:0000256" key="4">
    <source>
        <dbReference type="ARBA" id="ARBA00022801"/>
    </source>
</evidence>
<comment type="subcellular location">
    <subcellularLocation>
        <location evidence="8">Secreted</location>
    </subcellularLocation>
</comment>
<gene>
    <name evidence="11" type="ORF">C1280_06635</name>
</gene>
<accession>A0A2Z3GTY4</accession>
<evidence type="ECO:0000259" key="9">
    <source>
        <dbReference type="Pfam" id="PF01447"/>
    </source>
</evidence>
<feature type="active site" description="Proton donor" evidence="7">
    <location>
        <position position="273"/>
    </location>
</feature>
<feature type="domain" description="Peptidase M4 C-terminal" evidence="10">
    <location>
        <begin position="178"/>
        <end position="349"/>
    </location>
</feature>
<evidence type="ECO:0000256" key="1">
    <source>
        <dbReference type="ARBA" id="ARBA00009388"/>
    </source>
</evidence>
<dbReference type="InterPro" id="IPR001570">
    <property type="entry name" value="Peptidase_M4_C_domain"/>
</dbReference>
<evidence type="ECO:0000256" key="8">
    <source>
        <dbReference type="RuleBase" id="RU366073"/>
    </source>
</evidence>
<dbReference type="PANTHER" id="PTHR43579:SF1">
    <property type="entry name" value="NEUTRAL METALLOPROTEINASE"/>
    <property type="match status" value="1"/>
</dbReference>
<dbReference type="KEGG" id="gog:C1280_06635"/>
<evidence type="ECO:0000313" key="12">
    <source>
        <dbReference type="Proteomes" id="UP000245802"/>
    </source>
</evidence>
<dbReference type="InterPro" id="IPR023612">
    <property type="entry name" value="Peptidase_M4"/>
</dbReference>
<evidence type="ECO:0000259" key="10">
    <source>
        <dbReference type="Pfam" id="PF02868"/>
    </source>
</evidence>
<dbReference type="GO" id="GO:0006508">
    <property type="term" value="P:proteolysis"/>
    <property type="evidence" value="ECO:0007669"/>
    <property type="project" value="UniProtKB-KW"/>
</dbReference>
<dbReference type="OrthoDB" id="291295at2"/>
<keyword evidence="3" id="KW-0479">Metal-binding</keyword>
<keyword evidence="2 8" id="KW-0645">Protease</keyword>
<evidence type="ECO:0000256" key="7">
    <source>
        <dbReference type="PIRSR" id="PIRSR623612-1"/>
    </source>
</evidence>
<evidence type="ECO:0000256" key="5">
    <source>
        <dbReference type="ARBA" id="ARBA00022833"/>
    </source>
</evidence>
<dbReference type="Gene3D" id="1.10.390.10">
    <property type="entry name" value="Neutral Protease Domain 2"/>
    <property type="match status" value="1"/>
</dbReference>
<keyword evidence="12" id="KW-1185">Reference proteome</keyword>
<dbReference type="EMBL" id="CP025958">
    <property type="protein sequence ID" value="AWM36728.1"/>
    <property type="molecule type" value="Genomic_DNA"/>
</dbReference>
<keyword evidence="5 8" id="KW-0862">Zinc</keyword>
<dbReference type="AlphaFoldDB" id="A0A2Z3GTY4"/>
<dbReference type="GO" id="GO:0046872">
    <property type="term" value="F:metal ion binding"/>
    <property type="evidence" value="ECO:0007669"/>
    <property type="project" value="UniProtKB-UniRule"/>
</dbReference>
<comment type="similarity">
    <text evidence="1 8">Belongs to the peptidase M4 family.</text>
</comment>
<keyword evidence="8" id="KW-0964">Secreted</keyword>